<evidence type="ECO:0000256" key="18">
    <source>
        <dbReference type="SAM" id="Coils"/>
    </source>
</evidence>
<keyword evidence="14" id="KW-0325">Glycoprotein</keyword>
<dbReference type="EMBL" id="JALNTZ010000004">
    <property type="protein sequence ID" value="KAJ3653997.1"/>
    <property type="molecule type" value="Genomic_DNA"/>
</dbReference>
<keyword evidence="10" id="KW-1133">Transmembrane helix</keyword>
<evidence type="ECO:0000256" key="11">
    <source>
        <dbReference type="ARBA" id="ARBA00023027"/>
    </source>
</evidence>
<keyword evidence="7" id="KW-0812">Transmembrane</keyword>
<dbReference type="InterPro" id="IPR016040">
    <property type="entry name" value="NAD(P)-bd_dom"/>
</dbReference>
<comment type="similarity">
    <text evidence="4">Belongs to the NAD(P)-dependent epimerase/dehydratase family. UDP-glucuronic acid decarboxylase subfamily.</text>
</comment>
<protein>
    <recommendedName>
        <fullName evidence="6">UDP-glucuronic acid decarboxylase 1</fullName>
        <ecNumber evidence="5">4.1.1.35</ecNumber>
    </recommendedName>
    <alternativeName>
        <fullName evidence="16">UDP-glucuronate decarboxylase 1</fullName>
    </alternativeName>
</protein>
<evidence type="ECO:0000256" key="5">
    <source>
        <dbReference type="ARBA" id="ARBA00012290"/>
    </source>
</evidence>
<keyword evidence="21" id="KW-1185">Reference proteome</keyword>
<evidence type="ECO:0000256" key="7">
    <source>
        <dbReference type="ARBA" id="ARBA00022692"/>
    </source>
</evidence>
<name>A0AA38IHB4_9CUCU</name>
<dbReference type="InterPro" id="IPR036291">
    <property type="entry name" value="NAD(P)-bd_dom_sf"/>
</dbReference>
<dbReference type="SUPFAM" id="SSF51735">
    <property type="entry name" value="NAD(P)-binding Rossmann-fold domains"/>
    <property type="match status" value="1"/>
</dbReference>
<evidence type="ECO:0000256" key="14">
    <source>
        <dbReference type="ARBA" id="ARBA00023180"/>
    </source>
</evidence>
<feature type="domain" description="NAD(P)-binding" evidence="19">
    <location>
        <begin position="100"/>
        <end position="394"/>
    </location>
</feature>
<dbReference type="EC" id="4.1.1.35" evidence="5"/>
<keyword evidence="12" id="KW-0333">Golgi apparatus</keyword>
<feature type="coiled-coil region" evidence="18">
    <location>
        <begin position="53"/>
        <end position="80"/>
    </location>
</feature>
<evidence type="ECO:0000256" key="12">
    <source>
        <dbReference type="ARBA" id="ARBA00023034"/>
    </source>
</evidence>
<dbReference type="InterPro" id="IPR044516">
    <property type="entry name" value="UXS-like"/>
</dbReference>
<dbReference type="AlphaFoldDB" id="A0AA38IHB4"/>
<evidence type="ECO:0000259" key="19">
    <source>
        <dbReference type="Pfam" id="PF16363"/>
    </source>
</evidence>
<evidence type="ECO:0000256" key="10">
    <source>
        <dbReference type="ARBA" id="ARBA00022989"/>
    </source>
</evidence>
<evidence type="ECO:0000256" key="16">
    <source>
        <dbReference type="ARBA" id="ARBA00031585"/>
    </source>
</evidence>
<comment type="catalytic activity">
    <reaction evidence="17">
        <text>UDP-alpha-D-glucuronate + H(+) = UDP-alpha-D-xylose + CO2</text>
        <dbReference type="Rhea" id="RHEA:23916"/>
        <dbReference type="ChEBI" id="CHEBI:15378"/>
        <dbReference type="ChEBI" id="CHEBI:16526"/>
        <dbReference type="ChEBI" id="CHEBI:57632"/>
        <dbReference type="ChEBI" id="CHEBI:58052"/>
        <dbReference type="EC" id="4.1.1.35"/>
    </reaction>
    <physiologicalReaction direction="left-to-right" evidence="17">
        <dbReference type="Rhea" id="RHEA:23917"/>
    </physiologicalReaction>
</comment>
<dbReference type="Pfam" id="PF16363">
    <property type="entry name" value="GDP_Man_Dehyd"/>
    <property type="match status" value="1"/>
</dbReference>
<keyword evidence="9" id="KW-0735">Signal-anchor</keyword>
<evidence type="ECO:0000256" key="17">
    <source>
        <dbReference type="ARBA" id="ARBA00049410"/>
    </source>
</evidence>
<keyword evidence="11" id="KW-0520">NAD</keyword>
<dbReference type="Gene3D" id="3.40.50.720">
    <property type="entry name" value="NAD(P)-binding Rossmann-like Domain"/>
    <property type="match status" value="1"/>
</dbReference>
<accession>A0AA38IHB4</accession>
<organism evidence="20 21">
    <name type="scientific">Zophobas morio</name>
    <dbReference type="NCBI Taxonomy" id="2755281"/>
    <lineage>
        <taxon>Eukaryota</taxon>
        <taxon>Metazoa</taxon>
        <taxon>Ecdysozoa</taxon>
        <taxon>Arthropoda</taxon>
        <taxon>Hexapoda</taxon>
        <taxon>Insecta</taxon>
        <taxon>Pterygota</taxon>
        <taxon>Neoptera</taxon>
        <taxon>Endopterygota</taxon>
        <taxon>Coleoptera</taxon>
        <taxon>Polyphaga</taxon>
        <taxon>Cucujiformia</taxon>
        <taxon>Tenebrionidae</taxon>
        <taxon>Zophobas</taxon>
    </lineage>
</organism>
<evidence type="ECO:0000256" key="1">
    <source>
        <dbReference type="ARBA" id="ARBA00001911"/>
    </source>
</evidence>
<evidence type="ECO:0000256" key="3">
    <source>
        <dbReference type="ARBA" id="ARBA00005100"/>
    </source>
</evidence>
<dbReference type="GO" id="GO:0048040">
    <property type="term" value="F:UDP-glucuronate decarboxylase activity"/>
    <property type="evidence" value="ECO:0007669"/>
    <property type="project" value="UniProtKB-EC"/>
</dbReference>
<reference evidence="20" key="1">
    <citation type="journal article" date="2023" name="G3 (Bethesda)">
        <title>Whole genome assemblies of Zophobas morio and Tenebrio molitor.</title>
        <authorList>
            <person name="Kaur S."/>
            <person name="Stinson S.A."/>
            <person name="diCenzo G.C."/>
        </authorList>
    </citation>
    <scope>NUCLEOTIDE SEQUENCE</scope>
    <source>
        <strain evidence="20">QUZm001</strain>
    </source>
</reference>
<dbReference type="PANTHER" id="PTHR43078">
    <property type="entry name" value="UDP-GLUCURONIC ACID DECARBOXYLASE-RELATED"/>
    <property type="match status" value="1"/>
</dbReference>
<evidence type="ECO:0000256" key="8">
    <source>
        <dbReference type="ARBA" id="ARBA00022793"/>
    </source>
</evidence>
<evidence type="ECO:0000256" key="13">
    <source>
        <dbReference type="ARBA" id="ARBA00023136"/>
    </source>
</evidence>
<comment type="subcellular location">
    <subcellularLocation>
        <location evidence="2">Golgi apparatus</location>
        <location evidence="2">Golgi stack membrane</location>
        <topology evidence="2">Single-pass type II membrane protein</topology>
    </subcellularLocation>
</comment>
<dbReference type="CDD" id="cd05230">
    <property type="entry name" value="UGD_SDR_e"/>
    <property type="match status" value="1"/>
</dbReference>
<dbReference type="Proteomes" id="UP001168821">
    <property type="component" value="Unassembled WGS sequence"/>
</dbReference>
<sequence>MIQVTWKIKHVLVSVVFLLILLLIFFAKYNSKHNAAQKTGQYLYKKFVFNDEIEYNKQLLQEASDRIQELEKKILALESQVPKSYPDVKFLNYLSRKRILITGGAGFVGSHLVDRLMLQGHEVIVADNFFTGRKRNVEHWIGHENFELIHHDIVNPLFIEVDEIYHLASPASPPHYMYNPVKTIKTNTLGTINMLGLARRLNARILIASTSEVYGDPDIHPQPETYWGHVNPIGPRACYDEGKRVSETLTYAYAKQENMQVRVARIFNTYGPRMHMNDGRVVSNFILQALQNDVITVYGSGDQTRSFQYVSDLVDGLVALMGSNYTQPINLGNPVEHSIIEFASIIKGLVGGRSKIKHLAQVEDDPQRRRPDITRAKKYLNWEPKVDLNAGLHKTVNYFKHELHRFKHSQRNKFLPEKP</sequence>
<keyword evidence="13" id="KW-0472">Membrane</keyword>
<comment type="pathway">
    <text evidence="3">Nucleotide-sugar biosynthesis; UDP-alpha-D-xylose biosynthesis; UDP-alpha-D-xylose from UDP-alpha-D-glucuronate: step 1/1.</text>
</comment>
<comment type="caution">
    <text evidence="20">The sequence shown here is derived from an EMBL/GenBank/DDBJ whole genome shotgun (WGS) entry which is preliminary data.</text>
</comment>
<evidence type="ECO:0000256" key="6">
    <source>
        <dbReference type="ARBA" id="ARBA00018816"/>
    </source>
</evidence>
<dbReference type="GO" id="GO:0032580">
    <property type="term" value="C:Golgi cisterna membrane"/>
    <property type="evidence" value="ECO:0007669"/>
    <property type="project" value="UniProtKB-SubCell"/>
</dbReference>
<keyword evidence="15" id="KW-0456">Lyase</keyword>
<evidence type="ECO:0000313" key="21">
    <source>
        <dbReference type="Proteomes" id="UP001168821"/>
    </source>
</evidence>
<evidence type="ECO:0000256" key="15">
    <source>
        <dbReference type="ARBA" id="ARBA00023239"/>
    </source>
</evidence>
<evidence type="ECO:0000256" key="9">
    <source>
        <dbReference type="ARBA" id="ARBA00022968"/>
    </source>
</evidence>
<keyword evidence="18" id="KW-0175">Coiled coil</keyword>
<proteinExistence type="inferred from homology"/>
<evidence type="ECO:0000256" key="4">
    <source>
        <dbReference type="ARBA" id="ARBA00007505"/>
    </source>
</evidence>
<gene>
    <name evidence="20" type="ORF">Zmor_013212</name>
</gene>
<comment type="cofactor">
    <cofactor evidence="1">
        <name>NAD(+)</name>
        <dbReference type="ChEBI" id="CHEBI:57540"/>
    </cofactor>
</comment>
<dbReference type="GO" id="GO:0042732">
    <property type="term" value="P:D-xylose metabolic process"/>
    <property type="evidence" value="ECO:0007669"/>
    <property type="project" value="InterPro"/>
</dbReference>
<dbReference type="Gene3D" id="3.90.25.10">
    <property type="entry name" value="UDP-galactose 4-epimerase, domain 1"/>
    <property type="match status" value="1"/>
</dbReference>
<keyword evidence="8" id="KW-0210">Decarboxylase</keyword>
<dbReference type="GO" id="GO:0070403">
    <property type="term" value="F:NAD+ binding"/>
    <property type="evidence" value="ECO:0007669"/>
    <property type="project" value="InterPro"/>
</dbReference>
<dbReference type="PANTHER" id="PTHR43078:SF6">
    <property type="entry name" value="UDP-GLUCURONIC ACID DECARBOXYLASE 1"/>
    <property type="match status" value="1"/>
</dbReference>
<evidence type="ECO:0000313" key="20">
    <source>
        <dbReference type="EMBL" id="KAJ3653997.1"/>
    </source>
</evidence>
<dbReference type="FunFam" id="3.40.50.720:FF:000065">
    <property type="entry name" value="UDP-glucuronic acid decarboxylase 1"/>
    <property type="match status" value="1"/>
</dbReference>
<evidence type="ECO:0000256" key="2">
    <source>
        <dbReference type="ARBA" id="ARBA00004447"/>
    </source>
</evidence>